<evidence type="ECO:0000313" key="1">
    <source>
        <dbReference type="EMBL" id="MDG9698381.1"/>
    </source>
</evidence>
<reference evidence="1 2" key="1">
    <citation type="submission" date="2023-04" db="EMBL/GenBank/DDBJ databases">
        <title>Ottowia paracancer sp. nov., isolated from human stomach.</title>
        <authorList>
            <person name="Song Y."/>
        </authorList>
    </citation>
    <scope>NUCLEOTIDE SEQUENCE [LARGE SCALE GENOMIC DNA]</scope>
    <source>
        <strain evidence="1 2">10c7w1</strain>
    </source>
</reference>
<comment type="caution">
    <text evidence="1">The sequence shown here is derived from an EMBL/GenBank/DDBJ whole genome shotgun (WGS) entry which is preliminary data.</text>
</comment>
<dbReference type="RefSeq" id="WP_279523503.1">
    <property type="nucleotide sequence ID" value="NZ_JARVII010000002.1"/>
</dbReference>
<dbReference type="EMBL" id="JARVII010000002">
    <property type="protein sequence ID" value="MDG9698381.1"/>
    <property type="molecule type" value="Genomic_DNA"/>
</dbReference>
<dbReference type="Proteomes" id="UP001237156">
    <property type="component" value="Unassembled WGS sequence"/>
</dbReference>
<accession>A0AAW6RIP6</accession>
<organism evidence="1 2">
    <name type="scientific">Ottowia cancrivicina</name>
    <dbReference type="NCBI Taxonomy" id="3040346"/>
    <lineage>
        <taxon>Bacteria</taxon>
        <taxon>Pseudomonadati</taxon>
        <taxon>Pseudomonadota</taxon>
        <taxon>Betaproteobacteria</taxon>
        <taxon>Burkholderiales</taxon>
        <taxon>Comamonadaceae</taxon>
        <taxon>Ottowia</taxon>
    </lineage>
</organism>
<protein>
    <submittedName>
        <fullName evidence="1">Uncharacterized protein</fullName>
    </submittedName>
</protein>
<sequence length="186" mass="18585">MQRKFGEKVFNGFKRIGNFASPFEAGAKAILEKVAGIKPLSDFVTKGGELVGSLGKAVGKFAAKAATVLTFAELGITAVSSGVAEYCETGDIGKAVGKGALSAIASVGPLEGATIGSAIGGVPGACIGAGVGLIVQGIKFVEPKFFDDPVQGTKNIMSKIGRGIQGVTNTVSSVFGGIGKAQGFIS</sequence>
<proteinExistence type="predicted"/>
<gene>
    <name evidence="1" type="ORF">QB898_01370</name>
</gene>
<keyword evidence="2" id="KW-1185">Reference proteome</keyword>
<name>A0AAW6RIP6_9BURK</name>
<evidence type="ECO:0000313" key="2">
    <source>
        <dbReference type="Proteomes" id="UP001237156"/>
    </source>
</evidence>
<dbReference type="AlphaFoldDB" id="A0AAW6RIP6"/>